<accession>A0A5R9G7W8</accession>
<reference evidence="2 3" key="1">
    <citation type="submission" date="2019-05" db="EMBL/GenBank/DDBJ databases">
        <authorList>
            <person name="Narsing Rao M.P."/>
            <person name="Li W.J."/>
        </authorList>
    </citation>
    <scope>NUCLEOTIDE SEQUENCE [LARGE SCALE GENOMIC DNA]</scope>
    <source>
        <strain evidence="2 3">SYSU_K30003</strain>
    </source>
</reference>
<evidence type="ECO:0000313" key="3">
    <source>
        <dbReference type="Proteomes" id="UP000309676"/>
    </source>
</evidence>
<protein>
    <submittedName>
        <fullName evidence="2">Trypsin-like peptidase domain-containing protein</fullName>
    </submittedName>
</protein>
<keyword evidence="1" id="KW-0378">Hydrolase</keyword>
<dbReference type="OrthoDB" id="9766361at2"/>
<sequence>MKQILSPAEQIMHSTIRIECRDNQNRLSTGTGFFFSFTFGEDKTVPVIVTNKHVVRGAVNGSFHINIDKLNHPHIPVIYETYSLSNFENQWLMHPEADVDLCVLPIAPLLNSEKHLFTAQIPEFLIPTEEDEIGFTAIEDIIMAGYPNGLWDSVNNAPIFRRGVTATHPSMNYNGKEEFMIDCACFPGSSGSPVLLWNVGMFSTRDGNAYVGNRIKLLGVLYAGPQHTVTGEIQVVNIPTTNVPISRSTIPNNLGYIIKAKKLLNFKGIIEKLLK</sequence>
<evidence type="ECO:0000313" key="2">
    <source>
        <dbReference type="EMBL" id="TLS52517.1"/>
    </source>
</evidence>
<evidence type="ECO:0000256" key="1">
    <source>
        <dbReference type="ARBA" id="ARBA00022825"/>
    </source>
</evidence>
<dbReference type="GO" id="GO:0008236">
    <property type="term" value="F:serine-type peptidase activity"/>
    <property type="evidence" value="ECO:0007669"/>
    <property type="project" value="UniProtKB-KW"/>
</dbReference>
<dbReference type="EMBL" id="VCIW01000005">
    <property type="protein sequence ID" value="TLS52517.1"/>
    <property type="molecule type" value="Genomic_DNA"/>
</dbReference>
<gene>
    <name evidence="2" type="ORF">FE782_09455</name>
</gene>
<keyword evidence="1" id="KW-0720">Serine protease</keyword>
<dbReference type="SUPFAM" id="SSF50494">
    <property type="entry name" value="Trypsin-like serine proteases"/>
    <property type="match status" value="1"/>
</dbReference>
<comment type="caution">
    <text evidence="2">The sequence shown here is derived from an EMBL/GenBank/DDBJ whole genome shotgun (WGS) entry which is preliminary data.</text>
</comment>
<name>A0A5R9G7W8_9BACL</name>
<dbReference type="Proteomes" id="UP000309676">
    <property type="component" value="Unassembled WGS sequence"/>
</dbReference>
<keyword evidence="3" id="KW-1185">Reference proteome</keyword>
<dbReference type="InterPro" id="IPR009003">
    <property type="entry name" value="Peptidase_S1_PA"/>
</dbReference>
<dbReference type="AlphaFoldDB" id="A0A5R9G7W8"/>
<keyword evidence="1" id="KW-0645">Protease</keyword>
<organism evidence="2 3">
    <name type="scientific">Paenibacillus antri</name>
    <dbReference type="NCBI Taxonomy" id="2582848"/>
    <lineage>
        <taxon>Bacteria</taxon>
        <taxon>Bacillati</taxon>
        <taxon>Bacillota</taxon>
        <taxon>Bacilli</taxon>
        <taxon>Bacillales</taxon>
        <taxon>Paenibacillaceae</taxon>
        <taxon>Paenibacillus</taxon>
    </lineage>
</organism>
<dbReference type="Gene3D" id="2.40.10.120">
    <property type="match status" value="1"/>
</dbReference>
<proteinExistence type="predicted"/>
<dbReference type="Pfam" id="PF13365">
    <property type="entry name" value="Trypsin_2"/>
    <property type="match status" value="1"/>
</dbReference>